<dbReference type="EMBL" id="BNAR01000004">
    <property type="protein sequence ID" value="GHH39228.1"/>
    <property type="molecule type" value="Genomic_DNA"/>
</dbReference>
<dbReference type="PRINTS" id="PR00081">
    <property type="entry name" value="GDHRDH"/>
</dbReference>
<dbReference type="RefSeq" id="WP_191298579.1">
    <property type="nucleotide sequence ID" value="NZ_BNAR01000004.1"/>
</dbReference>
<proteinExistence type="predicted"/>
<organism evidence="2 3">
    <name type="scientific">Lentzea cavernae</name>
    <dbReference type="NCBI Taxonomy" id="2020703"/>
    <lineage>
        <taxon>Bacteria</taxon>
        <taxon>Bacillati</taxon>
        <taxon>Actinomycetota</taxon>
        <taxon>Actinomycetes</taxon>
        <taxon>Pseudonocardiales</taxon>
        <taxon>Pseudonocardiaceae</taxon>
        <taxon>Lentzea</taxon>
    </lineage>
</organism>
<dbReference type="InterPro" id="IPR036291">
    <property type="entry name" value="NAD(P)-bd_dom_sf"/>
</dbReference>
<dbReference type="InterPro" id="IPR002347">
    <property type="entry name" value="SDR_fam"/>
</dbReference>
<comment type="caution">
    <text evidence="2">The sequence shown here is derived from an EMBL/GenBank/DDBJ whole genome shotgun (WGS) entry which is preliminary data.</text>
</comment>
<dbReference type="PANTHER" id="PTHR43157">
    <property type="entry name" value="PHOSPHATIDYLINOSITOL-GLYCAN BIOSYNTHESIS CLASS F PROTEIN-RELATED"/>
    <property type="match status" value="1"/>
</dbReference>
<evidence type="ECO:0000313" key="2">
    <source>
        <dbReference type="EMBL" id="GHH39228.1"/>
    </source>
</evidence>
<keyword evidence="1" id="KW-0560">Oxidoreductase</keyword>
<evidence type="ECO:0000256" key="1">
    <source>
        <dbReference type="ARBA" id="ARBA00023002"/>
    </source>
</evidence>
<dbReference type="Pfam" id="PF00106">
    <property type="entry name" value="adh_short"/>
    <property type="match status" value="1"/>
</dbReference>
<keyword evidence="3" id="KW-1185">Reference proteome</keyword>
<dbReference type="Gene3D" id="3.40.50.720">
    <property type="entry name" value="NAD(P)-binding Rossmann-like Domain"/>
    <property type="match status" value="1"/>
</dbReference>
<dbReference type="PANTHER" id="PTHR43157:SF31">
    <property type="entry name" value="PHOSPHATIDYLINOSITOL-GLYCAN BIOSYNTHESIS CLASS F PROTEIN"/>
    <property type="match status" value="1"/>
</dbReference>
<protein>
    <submittedName>
        <fullName evidence="2">Short-chain dehydrogenase</fullName>
    </submittedName>
</protein>
<sequence>MTRSPLQDKTVVVTGASSGIGAQAARQLAAQGARVVVVGRDRGRTERLADALTSPGRPISRHVADFADLAQVRRLATALSTDLEKIDVLLSNAGGAFTDFTPTVDGHEPNYQVNALAPFLLLRELTPALASGRVVATSSRSHRGAALHHEHVRDQLDRMAGLGPHQRYATAKLVSLLVHREHHRRHSEVEIVDVHPGLVASDFGRYLGRTGTVLKHVARPFLRSPDAAARTLIALAESADFPNLAYFVRDRRGETSTLVDDPELASAVYEDACRRLEPVHR</sequence>
<accession>A0ABQ3MDE2</accession>
<dbReference type="Proteomes" id="UP000605568">
    <property type="component" value="Unassembled WGS sequence"/>
</dbReference>
<reference evidence="3" key="1">
    <citation type="journal article" date="2019" name="Int. J. Syst. Evol. Microbiol.">
        <title>The Global Catalogue of Microorganisms (GCM) 10K type strain sequencing project: providing services to taxonomists for standard genome sequencing and annotation.</title>
        <authorList>
            <consortium name="The Broad Institute Genomics Platform"/>
            <consortium name="The Broad Institute Genome Sequencing Center for Infectious Disease"/>
            <person name="Wu L."/>
            <person name="Ma J."/>
        </authorList>
    </citation>
    <scope>NUCLEOTIDE SEQUENCE [LARGE SCALE GENOMIC DNA]</scope>
    <source>
        <strain evidence="3">CGMCC 4.7367</strain>
    </source>
</reference>
<name>A0ABQ3MDE2_9PSEU</name>
<gene>
    <name evidence="2" type="ORF">GCM10017774_30540</name>
</gene>
<dbReference type="SUPFAM" id="SSF51735">
    <property type="entry name" value="NAD(P)-binding Rossmann-fold domains"/>
    <property type="match status" value="1"/>
</dbReference>
<evidence type="ECO:0000313" key="3">
    <source>
        <dbReference type="Proteomes" id="UP000605568"/>
    </source>
</evidence>